<sequence>MILHQAMRLVPDLHDPPPDNEDRHVPTHFLLEDQGNSPFPFNIEYERRARPIVDVEALAELAVLPSMQHNIQFILALKNASLNDPTSKFTSEALEKIRNPPSHCTLPIDNKGTRYSISAYLALENASQTAYNRVCQAARSIFCGSPGTDDILTFQGVEKLIASYTGVISIEHDMCRNTCVAFTGPFSQLEACPTCNASRWKEERLQGTHGRSKIAAQTFTTIPIGPQLQALYRNKDSATDMDYLRRRTMEVLQQLQETGNIPIIEDIVMGWDYLGAVLDGDIKQQDIVLMVSLDGAQLYDSKESDCWMYVWIIVNLPPDKRYRKLHVRPGGFIPGPNKPKHLDSFLFPGMHHLSALQAEGLPIWNARTDSRYLSNVYLIFTTADGPGLIYWNGMVGHSGKNGCRMYCGVLSRRKTQGKHYYPALLKPRHRCAPGSDHNDVDVFNLPLGGSTEYANNLNTIVSVRNKTQWDKKKTDTGLTKPPLLLALRPTQSLGVPLCMTTDIMHLAGNISDLLISLWRGTMDHAASDDPERWPWAALADEEVWHAHGDAVERAGRYLPTSYDRKPRNIAEKINTHYKTWEFQLYIFALAPILLYSVLPTSYWANYCKLVRGFQIMCQSKLTMAQLVDAHALLCSWEHEFELTYYQLLEERIHFVRPCVHQVVHLVSEAVHKGPPICTAQWTMERTIGNLGEQIRQPSKPYANLSREGVRRCQVNSLLSIMPELDDSPTGLPNGSLDLDDGYVLLRKRSKHSSLPRGDEALAISQFLGPGHVLPRIKKWARLRLPNGQIARSAWRELLRPPEQIRMSRNVKFLCNGEIRCGEVQHFTRLATAVVNGNWKFVDVAVIRMYSTPDEDLLRLSNHVLLASCLLDTISVIHVKQIVGVIAMIPRQMVLPSGVEGEFHCMMERPGYDISSWGVPYSVYADVEDDDNDEDAE</sequence>
<reference evidence="1 2" key="1">
    <citation type="submission" date="2014-04" db="EMBL/GenBank/DDBJ databases">
        <authorList>
            <consortium name="DOE Joint Genome Institute"/>
            <person name="Kuo A."/>
            <person name="Kohler A."/>
            <person name="Costa M.D."/>
            <person name="Nagy L.G."/>
            <person name="Floudas D."/>
            <person name="Copeland A."/>
            <person name="Barry K.W."/>
            <person name="Cichocki N."/>
            <person name="Veneault-Fourrey C."/>
            <person name="LaButti K."/>
            <person name="Lindquist E.A."/>
            <person name="Lipzen A."/>
            <person name="Lundell T."/>
            <person name="Morin E."/>
            <person name="Murat C."/>
            <person name="Sun H."/>
            <person name="Tunlid A."/>
            <person name="Henrissat B."/>
            <person name="Grigoriev I.V."/>
            <person name="Hibbett D.S."/>
            <person name="Martin F."/>
            <person name="Nordberg H.P."/>
            <person name="Cantor M.N."/>
            <person name="Hua S.X."/>
        </authorList>
    </citation>
    <scope>NUCLEOTIDE SEQUENCE [LARGE SCALE GENOMIC DNA]</scope>
    <source>
        <strain evidence="1 2">441</strain>
    </source>
</reference>
<evidence type="ECO:0000313" key="2">
    <source>
        <dbReference type="Proteomes" id="UP000054018"/>
    </source>
</evidence>
<dbReference type="InterPro" id="IPR004242">
    <property type="entry name" value="Transposase_21"/>
</dbReference>
<dbReference type="Proteomes" id="UP000054018">
    <property type="component" value="Unassembled WGS sequence"/>
</dbReference>
<dbReference type="PANTHER" id="PTHR46579:SF1">
    <property type="entry name" value="F5_8 TYPE C DOMAIN-CONTAINING PROTEIN"/>
    <property type="match status" value="1"/>
</dbReference>
<dbReference type="HOGENOM" id="CLU_007337_0_2_1"/>
<evidence type="ECO:0000313" key="1">
    <source>
        <dbReference type="EMBL" id="KIK10800.1"/>
    </source>
</evidence>
<dbReference type="OrthoDB" id="2669721at2759"/>
<protein>
    <submittedName>
        <fullName evidence="1">Uncharacterized protein</fullName>
    </submittedName>
</protein>
<dbReference type="EMBL" id="KN834424">
    <property type="protein sequence ID" value="KIK10800.1"/>
    <property type="molecule type" value="Genomic_DNA"/>
</dbReference>
<keyword evidence="2" id="KW-1185">Reference proteome</keyword>
<organism evidence="1 2">
    <name type="scientific">Pisolithus microcarpus 441</name>
    <dbReference type="NCBI Taxonomy" id="765257"/>
    <lineage>
        <taxon>Eukaryota</taxon>
        <taxon>Fungi</taxon>
        <taxon>Dikarya</taxon>
        <taxon>Basidiomycota</taxon>
        <taxon>Agaricomycotina</taxon>
        <taxon>Agaricomycetes</taxon>
        <taxon>Agaricomycetidae</taxon>
        <taxon>Boletales</taxon>
        <taxon>Sclerodermatineae</taxon>
        <taxon>Pisolithaceae</taxon>
        <taxon>Pisolithus</taxon>
    </lineage>
</organism>
<proteinExistence type="predicted"/>
<reference evidence="2" key="2">
    <citation type="submission" date="2015-01" db="EMBL/GenBank/DDBJ databases">
        <title>Evolutionary Origins and Diversification of the Mycorrhizal Mutualists.</title>
        <authorList>
            <consortium name="DOE Joint Genome Institute"/>
            <consortium name="Mycorrhizal Genomics Consortium"/>
            <person name="Kohler A."/>
            <person name="Kuo A."/>
            <person name="Nagy L.G."/>
            <person name="Floudas D."/>
            <person name="Copeland A."/>
            <person name="Barry K.W."/>
            <person name="Cichocki N."/>
            <person name="Veneault-Fourrey C."/>
            <person name="LaButti K."/>
            <person name="Lindquist E.A."/>
            <person name="Lipzen A."/>
            <person name="Lundell T."/>
            <person name="Morin E."/>
            <person name="Murat C."/>
            <person name="Riley R."/>
            <person name="Ohm R."/>
            <person name="Sun H."/>
            <person name="Tunlid A."/>
            <person name="Henrissat B."/>
            <person name="Grigoriev I.V."/>
            <person name="Hibbett D.S."/>
            <person name="Martin F."/>
        </authorList>
    </citation>
    <scope>NUCLEOTIDE SEQUENCE [LARGE SCALE GENOMIC DNA]</scope>
    <source>
        <strain evidence="2">441</strain>
    </source>
</reference>
<dbReference type="PANTHER" id="PTHR46579">
    <property type="entry name" value="F5/8 TYPE C DOMAIN-CONTAINING PROTEIN-RELATED"/>
    <property type="match status" value="1"/>
</dbReference>
<name>A0A0C9XES7_9AGAM</name>
<dbReference type="Pfam" id="PF02992">
    <property type="entry name" value="Transposase_21"/>
    <property type="match status" value="1"/>
</dbReference>
<accession>A0A0C9XES7</accession>
<gene>
    <name evidence="1" type="ORF">PISMIDRAFT_20088</name>
</gene>
<dbReference type="AlphaFoldDB" id="A0A0C9XES7"/>